<dbReference type="InterPro" id="IPR001087">
    <property type="entry name" value="GDSL"/>
</dbReference>
<keyword evidence="4" id="KW-0732">Signal</keyword>
<keyword evidence="8" id="KW-1185">Reference proteome</keyword>
<name>A0ABP0X5T4_9BRYO</name>
<keyword evidence="6" id="KW-0443">Lipid metabolism</keyword>
<evidence type="ECO:0000313" key="8">
    <source>
        <dbReference type="Proteomes" id="UP001497444"/>
    </source>
</evidence>
<evidence type="ECO:0000313" key="7">
    <source>
        <dbReference type="EMBL" id="CAK9272952.1"/>
    </source>
</evidence>
<dbReference type="InterPro" id="IPR051238">
    <property type="entry name" value="GDSL_esterase/lipase"/>
</dbReference>
<dbReference type="InterPro" id="IPR036514">
    <property type="entry name" value="SGNH_hydro_sf"/>
</dbReference>
<evidence type="ECO:0008006" key="9">
    <source>
        <dbReference type="Google" id="ProtNLM"/>
    </source>
</evidence>
<sequence length="380" mass="41034">MYYNTCYTSFFLNKSGSALVLISVLLLCIAAQVWPILPVASQAVPASFAFGDSLGDPGNNNYIDSLSKANYPHNGIDFPAGPTGRFTNGRTIVDIVGEFLGLEHYLPPFMAPSTTGTAILNGVNYASGAAGILDSSGYAFIERIPMNQQVAQFANTSAEIMQLLGPEAGANLISKSLFAVNMGSNDFLNNYFVPLSPIGNLSAEAVNSLILSTLEQQLTRLYSLGARKFVIASVGPLGCIPYRLTFTFAENGECDQNMNLQIQSFNAGLEGLLNQLNSQLSGSHFVYANAYDKFFEMIQNPTEFGFTTSDVACCGAGGEYRGALSCTPLVSMCDDRANYVFWDPYHPSDKANVLLATTFYYGDTNYVRPMNIAQLAAMQV</sequence>
<comment type="similarity">
    <text evidence="2">Belongs to the 'GDSL' lipolytic enzyme family.</text>
</comment>
<keyword evidence="6" id="KW-0442">Lipid degradation</keyword>
<dbReference type="Gene3D" id="3.40.50.1110">
    <property type="entry name" value="SGNH hydrolase"/>
    <property type="match status" value="1"/>
</dbReference>
<keyword evidence="3" id="KW-0964">Secreted</keyword>
<proteinExistence type="inferred from homology"/>
<evidence type="ECO:0000256" key="5">
    <source>
        <dbReference type="ARBA" id="ARBA00022801"/>
    </source>
</evidence>
<dbReference type="InterPro" id="IPR035669">
    <property type="entry name" value="SGNH_plant_lipase-like"/>
</dbReference>
<dbReference type="EMBL" id="OZ020100">
    <property type="protein sequence ID" value="CAK9272952.1"/>
    <property type="molecule type" value="Genomic_DNA"/>
</dbReference>
<reference evidence="7" key="1">
    <citation type="submission" date="2024-02" db="EMBL/GenBank/DDBJ databases">
        <authorList>
            <consortium name="ELIXIR-Norway"/>
            <consortium name="Elixir Norway"/>
        </authorList>
    </citation>
    <scope>NUCLEOTIDE SEQUENCE</scope>
</reference>
<evidence type="ECO:0000256" key="2">
    <source>
        <dbReference type="ARBA" id="ARBA00008668"/>
    </source>
</evidence>
<keyword evidence="5" id="KW-0378">Hydrolase</keyword>
<accession>A0ABP0X5T4</accession>
<dbReference type="SUPFAM" id="SSF52266">
    <property type="entry name" value="SGNH hydrolase"/>
    <property type="match status" value="1"/>
</dbReference>
<evidence type="ECO:0000256" key="3">
    <source>
        <dbReference type="ARBA" id="ARBA00022525"/>
    </source>
</evidence>
<protein>
    <recommendedName>
        <fullName evidence="9">GDSL esterase/lipase</fullName>
    </recommendedName>
</protein>
<dbReference type="Pfam" id="PF00657">
    <property type="entry name" value="Lipase_GDSL"/>
    <property type="match status" value="1"/>
</dbReference>
<evidence type="ECO:0000256" key="1">
    <source>
        <dbReference type="ARBA" id="ARBA00004613"/>
    </source>
</evidence>
<dbReference type="Proteomes" id="UP001497444">
    <property type="component" value="Chromosome 5"/>
</dbReference>
<evidence type="ECO:0000256" key="4">
    <source>
        <dbReference type="ARBA" id="ARBA00022729"/>
    </source>
</evidence>
<gene>
    <name evidence="7" type="ORF">CSSPJE1EN1_LOCUS18430</name>
</gene>
<dbReference type="CDD" id="cd01837">
    <property type="entry name" value="SGNH_plant_lipase_like"/>
    <property type="match status" value="1"/>
</dbReference>
<dbReference type="PANTHER" id="PTHR45650">
    <property type="entry name" value="GDSL-LIKE LIPASE/ACYLHYDROLASE-RELATED"/>
    <property type="match status" value="1"/>
</dbReference>
<comment type="subcellular location">
    <subcellularLocation>
        <location evidence="1">Secreted</location>
    </subcellularLocation>
</comment>
<organism evidence="7 8">
    <name type="scientific">Sphagnum jensenii</name>
    <dbReference type="NCBI Taxonomy" id="128206"/>
    <lineage>
        <taxon>Eukaryota</taxon>
        <taxon>Viridiplantae</taxon>
        <taxon>Streptophyta</taxon>
        <taxon>Embryophyta</taxon>
        <taxon>Bryophyta</taxon>
        <taxon>Sphagnophytina</taxon>
        <taxon>Sphagnopsida</taxon>
        <taxon>Sphagnales</taxon>
        <taxon>Sphagnaceae</taxon>
        <taxon>Sphagnum</taxon>
    </lineage>
</organism>
<evidence type="ECO:0000256" key="6">
    <source>
        <dbReference type="ARBA" id="ARBA00022963"/>
    </source>
</evidence>